<protein>
    <recommendedName>
        <fullName evidence="4">DUF304 domain-containing protein</fullName>
    </recommendedName>
</protein>
<keyword evidence="1" id="KW-0472">Membrane</keyword>
<name>A0ABT2JL76_9PSEU</name>
<feature type="transmembrane region" description="Helical" evidence="1">
    <location>
        <begin position="67"/>
        <end position="87"/>
    </location>
</feature>
<keyword evidence="1" id="KW-1133">Transmembrane helix</keyword>
<evidence type="ECO:0000313" key="2">
    <source>
        <dbReference type="EMBL" id="MCT2588039.1"/>
    </source>
</evidence>
<keyword evidence="1" id="KW-0812">Transmembrane</keyword>
<dbReference type="RefSeq" id="WP_260195970.1">
    <property type="nucleotide sequence ID" value="NZ_JAFFZE010000031.1"/>
</dbReference>
<comment type="caution">
    <text evidence="2">The sequence shown here is derived from an EMBL/GenBank/DDBJ whole genome shotgun (WGS) entry which is preliminary data.</text>
</comment>
<sequence>MTFLLRTFAALWPWLRGRRIGVGPDDIAIGHAREQTPMLIALAGVLAVETALLAVLVPWPWLHLLDVLALLQVLGIAAAGVVHPHVVTRTELVLRDGPTKELRIPLTTIDAVRVDPRTHRERPGELSFPIGNQTDILVELHDTTRVRFRADDPRAAVNAIAAAASTRA</sequence>
<organism evidence="2 3">
    <name type="scientific">Actinophytocola gossypii</name>
    <dbReference type="NCBI Taxonomy" id="2812003"/>
    <lineage>
        <taxon>Bacteria</taxon>
        <taxon>Bacillati</taxon>
        <taxon>Actinomycetota</taxon>
        <taxon>Actinomycetes</taxon>
        <taxon>Pseudonocardiales</taxon>
        <taxon>Pseudonocardiaceae</taxon>
    </lineage>
</organism>
<evidence type="ECO:0008006" key="4">
    <source>
        <dbReference type="Google" id="ProtNLM"/>
    </source>
</evidence>
<feature type="transmembrane region" description="Helical" evidence="1">
    <location>
        <begin position="39"/>
        <end position="61"/>
    </location>
</feature>
<evidence type="ECO:0000313" key="3">
    <source>
        <dbReference type="Proteomes" id="UP001156441"/>
    </source>
</evidence>
<evidence type="ECO:0000256" key="1">
    <source>
        <dbReference type="SAM" id="Phobius"/>
    </source>
</evidence>
<dbReference type="Proteomes" id="UP001156441">
    <property type="component" value="Unassembled WGS sequence"/>
</dbReference>
<dbReference type="EMBL" id="JAFFZE010000031">
    <property type="protein sequence ID" value="MCT2588039.1"/>
    <property type="molecule type" value="Genomic_DNA"/>
</dbReference>
<accession>A0ABT2JL76</accession>
<reference evidence="2 3" key="1">
    <citation type="submission" date="2021-02" db="EMBL/GenBank/DDBJ databases">
        <title>Actinophytocola xerophila sp. nov., isolated from soil of cotton cropping field.</title>
        <authorList>
            <person name="Huang R."/>
            <person name="Chen X."/>
            <person name="Ge X."/>
            <person name="Liu W."/>
        </authorList>
    </citation>
    <scope>NUCLEOTIDE SEQUENCE [LARGE SCALE GENOMIC DNA]</scope>
    <source>
        <strain evidence="2 3">S1-96</strain>
    </source>
</reference>
<proteinExistence type="predicted"/>
<keyword evidence="3" id="KW-1185">Reference proteome</keyword>
<gene>
    <name evidence="2" type="ORF">JT362_33515</name>
</gene>